<dbReference type="PANTHER" id="PTHR30290">
    <property type="entry name" value="PERIPLASMIC BINDING COMPONENT OF ABC TRANSPORTER"/>
    <property type="match status" value="1"/>
</dbReference>
<reference evidence="3 6" key="2">
    <citation type="submission" date="2020-07" db="EMBL/GenBank/DDBJ databases">
        <title>Sequencing the genomes of 1000 actinobacteria strains.</title>
        <authorList>
            <person name="Klenk H.-P."/>
        </authorList>
    </citation>
    <scope>NUCLEOTIDE SEQUENCE [LARGE SCALE GENOMIC DNA]</scope>
    <source>
        <strain evidence="3 6">DSM 45117</strain>
    </source>
</reference>
<feature type="region of interest" description="Disordered" evidence="1">
    <location>
        <begin position="36"/>
        <end position="65"/>
    </location>
</feature>
<proteinExistence type="predicted"/>
<dbReference type="Pfam" id="PF00496">
    <property type="entry name" value="SBP_bac_5"/>
    <property type="match status" value="1"/>
</dbReference>
<evidence type="ECO:0000256" key="1">
    <source>
        <dbReference type="SAM" id="MobiDB-lite"/>
    </source>
</evidence>
<dbReference type="GO" id="GO:0015833">
    <property type="term" value="P:peptide transport"/>
    <property type="evidence" value="ECO:0007669"/>
    <property type="project" value="TreeGrafter"/>
</dbReference>
<reference evidence="4 5" key="1">
    <citation type="submission" date="2016-10" db="EMBL/GenBank/DDBJ databases">
        <authorList>
            <person name="de Groot N.N."/>
        </authorList>
    </citation>
    <scope>NUCLEOTIDE SEQUENCE [LARGE SCALE GENOMIC DNA]</scope>
    <source>
        <strain evidence="4 5">CPCC 202808</strain>
    </source>
</reference>
<dbReference type="OrthoDB" id="9764591at2"/>
<sequence>MSSEQAKHPSRLSRRAFLHGSAVAAGAAMLAACSGGGDATPAANGGPTKSAATGKGSSTKALPTPAKFSESPLLAKQVKAGSLPKVSDRLPVKPYVLPHNWLRRGKYGGNLRLIVDDTASGVVKEFMYGHSPLRWLNDALDVGPGLAESWDTNANQTEWTLHLRKGLRWSDGEPCTAADIMFWWKDMVLDERHPEVAPAELIAADHKVAELSAPDDLTVTIKFSTSAPLTAAYIANWVKNGNGPTWIVPKHYLVKYHPAYTGGLGEKWVDTFESKRNFGINPDCPTMTGWRLKSYHEGRTMVWERNPYYWCVTPDGDQLPYVDTLTFTAVKDPQVSKLRVQNGDVDYAHGTFMGISLADVSGFKAVTKKSKLNVLLWDSGSGCGSLFFFNLNYKDPAIRKVLNEPKFRQALSHGVDRDEVQKAVFFNTGYKTTGTYSLKASDCLADPEGKKTFESWRDSYVTHDVEKAKKLLDEIGVVDRDGDGLRELPDGGRFRLRLDQAADASADGDKMGNLLQKYWKALGLDVIRNPVPPAQWGVKWQAGELMAYTAWMNPAMPVHECLVSPELMVPVGNGLSAAFWAPLYANFDMIRNTPGEKKVANVDPWKRNPPSEKPPAEHPVTRLWEIYDKARVETDALKRFAGVWDMIKIHIAEGPFYMGVVGNYPCVELAHQELGNVPARENLKLNGLIAPWQHPTPAAYDPEAFYWTNPAQHS</sequence>
<dbReference type="EMBL" id="JACBZA010000001">
    <property type="protein sequence ID" value="NYH85949.1"/>
    <property type="molecule type" value="Genomic_DNA"/>
</dbReference>
<dbReference type="GO" id="GO:1904680">
    <property type="term" value="F:peptide transmembrane transporter activity"/>
    <property type="evidence" value="ECO:0007669"/>
    <property type="project" value="TreeGrafter"/>
</dbReference>
<evidence type="ECO:0000313" key="3">
    <source>
        <dbReference type="EMBL" id="NYH85949.1"/>
    </source>
</evidence>
<dbReference type="PROSITE" id="PS51318">
    <property type="entry name" value="TAT"/>
    <property type="match status" value="1"/>
</dbReference>
<accession>A0A1I2K3X7</accession>
<dbReference type="InterPro" id="IPR039424">
    <property type="entry name" value="SBP_5"/>
</dbReference>
<dbReference type="STRING" id="504797.SAMN05421678_10138"/>
<dbReference type="AlphaFoldDB" id="A0A1I2K3X7"/>
<name>A0A1I2K3X7_9ACTN</name>
<keyword evidence="6" id="KW-1185">Reference proteome</keyword>
<gene>
    <name evidence="3" type="ORF">FHR37_004800</name>
    <name evidence="4" type="ORF">SAMN05421678_10138</name>
</gene>
<dbReference type="EMBL" id="FOOI01000001">
    <property type="protein sequence ID" value="SFF61905.1"/>
    <property type="molecule type" value="Genomic_DNA"/>
</dbReference>
<protein>
    <submittedName>
        <fullName evidence="4">Peptide/nickel transport system substrate-binding protein</fullName>
    </submittedName>
</protein>
<evidence type="ECO:0000313" key="5">
    <source>
        <dbReference type="Proteomes" id="UP000199052"/>
    </source>
</evidence>
<dbReference type="Proteomes" id="UP000199052">
    <property type="component" value="Unassembled WGS sequence"/>
</dbReference>
<evidence type="ECO:0000313" key="6">
    <source>
        <dbReference type="Proteomes" id="UP000533017"/>
    </source>
</evidence>
<organism evidence="4 5">
    <name type="scientific">Actinopolymorpha cephalotaxi</name>
    <dbReference type="NCBI Taxonomy" id="504797"/>
    <lineage>
        <taxon>Bacteria</taxon>
        <taxon>Bacillati</taxon>
        <taxon>Actinomycetota</taxon>
        <taxon>Actinomycetes</taxon>
        <taxon>Propionibacteriales</taxon>
        <taxon>Actinopolymorphaceae</taxon>
        <taxon>Actinopolymorpha</taxon>
    </lineage>
</organism>
<evidence type="ECO:0000259" key="2">
    <source>
        <dbReference type="Pfam" id="PF00496"/>
    </source>
</evidence>
<dbReference type="Gene3D" id="3.10.105.10">
    <property type="entry name" value="Dipeptide-binding Protein, Domain 3"/>
    <property type="match status" value="1"/>
</dbReference>
<dbReference type="SUPFAM" id="SSF53850">
    <property type="entry name" value="Periplasmic binding protein-like II"/>
    <property type="match status" value="1"/>
</dbReference>
<dbReference type="InterPro" id="IPR000914">
    <property type="entry name" value="SBP_5_dom"/>
</dbReference>
<dbReference type="InterPro" id="IPR006311">
    <property type="entry name" value="TAT_signal"/>
</dbReference>
<dbReference type="Gene3D" id="3.40.190.10">
    <property type="entry name" value="Periplasmic binding protein-like II"/>
    <property type="match status" value="1"/>
</dbReference>
<feature type="domain" description="Solute-binding protein family 5" evidence="2">
    <location>
        <begin position="142"/>
        <end position="557"/>
    </location>
</feature>
<dbReference type="PROSITE" id="PS51257">
    <property type="entry name" value="PROKAR_LIPOPROTEIN"/>
    <property type="match status" value="1"/>
</dbReference>
<dbReference type="CDD" id="cd08500">
    <property type="entry name" value="PBP2_NikA_DppA_OppA_like_4"/>
    <property type="match status" value="1"/>
</dbReference>
<dbReference type="RefSeq" id="WP_092879569.1">
    <property type="nucleotide sequence ID" value="NZ_FOOI01000001.1"/>
</dbReference>
<dbReference type="PANTHER" id="PTHR30290:SF62">
    <property type="entry name" value="OLIGOPEPTIDE ABC TRANSPORTER, PERIPLASMIC OLIGOPEPTIDE-BINDING PROTEIN"/>
    <property type="match status" value="1"/>
</dbReference>
<evidence type="ECO:0000313" key="4">
    <source>
        <dbReference type="EMBL" id="SFF61905.1"/>
    </source>
</evidence>
<dbReference type="Proteomes" id="UP000533017">
    <property type="component" value="Unassembled WGS sequence"/>
</dbReference>